<evidence type="ECO:0000256" key="4">
    <source>
        <dbReference type="ARBA" id="ARBA00022695"/>
    </source>
</evidence>
<dbReference type="Pfam" id="PF12627">
    <property type="entry name" value="PolyA_pol_RNAbd"/>
    <property type="match status" value="1"/>
</dbReference>
<evidence type="ECO:0000259" key="9">
    <source>
        <dbReference type="Pfam" id="PF01743"/>
    </source>
</evidence>
<dbReference type="GO" id="GO:0000166">
    <property type="term" value="F:nucleotide binding"/>
    <property type="evidence" value="ECO:0007669"/>
    <property type="project" value="UniProtKB-KW"/>
</dbReference>
<organism evidence="11 12">
    <name type="scientific">Sphingomonas gellani</name>
    <dbReference type="NCBI Taxonomy" id="1166340"/>
    <lineage>
        <taxon>Bacteria</taxon>
        <taxon>Pseudomonadati</taxon>
        <taxon>Pseudomonadota</taxon>
        <taxon>Alphaproteobacteria</taxon>
        <taxon>Sphingomonadales</taxon>
        <taxon>Sphingomonadaceae</taxon>
        <taxon>Sphingomonas</taxon>
    </lineage>
</organism>
<keyword evidence="2 8" id="KW-0808">Transferase</keyword>
<protein>
    <submittedName>
        <fullName evidence="11">Poly(A) polymerase</fullName>
    </submittedName>
</protein>
<evidence type="ECO:0000256" key="7">
    <source>
        <dbReference type="ARBA" id="ARBA00022842"/>
    </source>
</evidence>
<dbReference type="GO" id="GO:0008033">
    <property type="term" value="P:tRNA processing"/>
    <property type="evidence" value="ECO:0007669"/>
    <property type="project" value="UniProtKB-KW"/>
</dbReference>
<keyword evidence="3" id="KW-0819">tRNA processing</keyword>
<comment type="cofactor">
    <cofactor evidence="1">
        <name>Mg(2+)</name>
        <dbReference type="ChEBI" id="CHEBI:18420"/>
    </cofactor>
</comment>
<dbReference type="InterPro" id="IPR032828">
    <property type="entry name" value="PolyA_RNA-bd"/>
</dbReference>
<comment type="similarity">
    <text evidence="8">Belongs to the tRNA nucleotidyltransferase/poly(A) polymerase family.</text>
</comment>
<dbReference type="Gene3D" id="1.10.3090.10">
    <property type="entry name" value="cca-adding enzyme, domain 2"/>
    <property type="match status" value="1"/>
</dbReference>
<keyword evidence="4" id="KW-0548">Nucleotidyltransferase</keyword>
<evidence type="ECO:0000256" key="2">
    <source>
        <dbReference type="ARBA" id="ARBA00022679"/>
    </source>
</evidence>
<dbReference type="PANTHER" id="PTHR46173:SF1">
    <property type="entry name" value="CCA TRNA NUCLEOTIDYLTRANSFERASE 1, MITOCHONDRIAL"/>
    <property type="match status" value="1"/>
</dbReference>
<sequence length="407" mass="42566">MGVTIAPDRWDAFAGLADLAMVLGADAGQARYVGGAVRDTLLGIPVADVDIATSHAPEAVIAKLRDAGIKAVPTGLAHGTVTAVLASGQPVEVTTLRRDVSTDGRHALVAFTDDWREDAARRDFTMNALYADPATGAISDFFGGLADLAARRVRFIGDPLQRIAEDHLRILRFFRFHARFGDAIDADGLNACVARSRDLMALSRERIAGEMLKLLVTSNAVEVVGLMVERGILLSVLPEIDGEGCARLASLALREAAAGIAPDAIRRLAALLPPEASEGVGARLKLSNADRKRLIGATAGTGDEGPRGLAYRVGAAQAVDRLLITGQDPSTVVGWSPPRLPVSGGALVARGLEKGPVVAQALREVERHWVAEGFPDAARVDQLADVVAASFLNSSSASASSTSSGRP</sequence>
<accession>A0A1H8F0T4</accession>
<evidence type="ECO:0000256" key="8">
    <source>
        <dbReference type="RuleBase" id="RU003953"/>
    </source>
</evidence>
<keyword evidence="8" id="KW-0694">RNA-binding</keyword>
<dbReference type="Gene3D" id="3.30.460.10">
    <property type="entry name" value="Beta Polymerase, domain 2"/>
    <property type="match status" value="1"/>
</dbReference>
<dbReference type="GO" id="GO:0000049">
    <property type="term" value="F:tRNA binding"/>
    <property type="evidence" value="ECO:0007669"/>
    <property type="project" value="TreeGrafter"/>
</dbReference>
<evidence type="ECO:0000256" key="1">
    <source>
        <dbReference type="ARBA" id="ARBA00001946"/>
    </source>
</evidence>
<dbReference type="InterPro" id="IPR050264">
    <property type="entry name" value="Bact_CCA-adding_enz_type3_sf"/>
</dbReference>
<gene>
    <name evidence="11" type="ORF">SAMN05192583_2356</name>
</gene>
<name>A0A1H8F0T4_9SPHN</name>
<dbReference type="SUPFAM" id="SSF81891">
    <property type="entry name" value="Poly A polymerase C-terminal region-like"/>
    <property type="match status" value="1"/>
</dbReference>
<dbReference type="InterPro" id="IPR043519">
    <property type="entry name" value="NT_sf"/>
</dbReference>
<dbReference type="GO" id="GO:0046872">
    <property type="term" value="F:metal ion binding"/>
    <property type="evidence" value="ECO:0007669"/>
    <property type="project" value="UniProtKB-KW"/>
</dbReference>
<dbReference type="Proteomes" id="UP000199206">
    <property type="component" value="Unassembled WGS sequence"/>
</dbReference>
<keyword evidence="5" id="KW-0479">Metal-binding</keyword>
<dbReference type="CDD" id="cd05398">
    <property type="entry name" value="NT_ClassII-CCAase"/>
    <property type="match status" value="1"/>
</dbReference>
<keyword evidence="7" id="KW-0460">Magnesium</keyword>
<feature type="domain" description="tRNA nucleotidyltransferase/poly(A) polymerase RNA and SrmB- binding" evidence="10">
    <location>
        <begin position="184"/>
        <end position="241"/>
    </location>
</feature>
<dbReference type="OrthoDB" id="9805698at2"/>
<dbReference type="GO" id="GO:0016779">
    <property type="term" value="F:nucleotidyltransferase activity"/>
    <property type="evidence" value="ECO:0007669"/>
    <property type="project" value="UniProtKB-KW"/>
</dbReference>
<evidence type="ECO:0000256" key="3">
    <source>
        <dbReference type="ARBA" id="ARBA00022694"/>
    </source>
</evidence>
<dbReference type="PANTHER" id="PTHR46173">
    <property type="entry name" value="CCA TRNA NUCLEOTIDYLTRANSFERASE 1, MITOCHONDRIAL"/>
    <property type="match status" value="1"/>
</dbReference>
<dbReference type="RefSeq" id="WP_093665891.1">
    <property type="nucleotide sequence ID" value="NZ_FOCF01000005.1"/>
</dbReference>
<dbReference type="SUPFAM" id="SSF81301">
    <property type="entry name" value="Nucleotidyltransferase"/>
    <property type="match status" value="1"/>
</dbReference>
<dbReference type="EMBL" id="FOCF01000005">
    <property type="protein sequence ID" value="SEN24608.1"/>
    <property type="molecule type" value="Genomic_DNA"/>
</dbReference>
<dbReference type="Pfam" id="PF01743">
    <property type="entry name" value="PolyA_pol"/>
    <property type="match status" value="1"/>
</dbReference>
<feature type="domain" description="Poly A polymerase head" evidence="9">
    <location>
        <begin position="31"/>
        <end position="154"/>
    </location>
</feature>
<dbReference type="AlphaFoldDB" id="A0A1H8F0T4"/>
<dbReference type="STRING" id="1166340.SAMN05192583_2356"/>
<evidence type="ECO:0000259" key="10">
    <source>
        <dbReference type="Pfam" id="PF12627"/>
    </source>
</evidence>
<keyword evidence="12" id="KW-1185">Reference proteome</keyword>
<dbReference type="InterPro" id="IPR002646">
    <property type="entry name" value="PolA_pol_head_dom"/>
</dbReference>
<keyword evidence="6" id="KW-0547">Nucleotide-binding</keyword>
<reference evidence="12" key="1">
    <citation type="submission" date="2016-10" db="EMBL/GenBank/DDBJ databases">
        <authorList>
            <person name="Varghese N."/>
            <person name="Submissions S."/>
        </authorList>
    </citation>
    <scope>NUCLEOTIDE SEQUENCE [LARGE SCALE GENOMIC DNA]</scope>
    <source>
        <strain evidence="12">S6-262</strain>
    </source>
</reference>
<evidence type="ECO:0000256" key="6">
    <source>
        <dbReference type="ARBA" id="ARBA00022741"/>
    </source>
</evidence>
<proteinExistence type="inferred from homology"/>
<evidence type="ECO:0000256" key="5">
    <source>
        <dbReference type="ARBA" id="ARBA00022723"/>
    </source>
</evidence>
<evidence type="ECO:0000313" key="12">
    <source>
        <dbReference type="Proteomes" id="UP000199206"/>
    </source>
</evidence>
<evidence type="ECO:0000313" key="11">
    <source>
        <dbReference type="EMBL" id="SEN24608.1"/>
    </source>
</evidence>